<dbReference type="InterPro" id="IPR036770">
    <property type="entry name" value="Ankyrin_rpt-contain_sf"/>
</dbReference>
<dbReference type="EMBL" id="JAOVQM010000002">
    <property type="protein sequence ID" value="MCV2231781.1"/>
    <property type="molecule type" value="Genomic_DNA"/>
</dbReference>
<evidence type="ECO:0000313" key="5">
    <source>
        <dbReference type="EMBL" id="MCV2231781.1"/>
    </source>
</evidence>
<dbReference type="SMART" id="SM00248">
    <property type="entry name" value="ANK"/>
    <property type="match status" value="5"/>
</dbReference>
<proteinExistence type="predicted"/>
<dbReference type="PROSITE" id="PS50088">
    <property type="entry name" value="ANK_REPEAT"/>
    <property type="match status" value="2"/>
</dbReference>
<dbReference type="RefSeq" id="WP_263607934.1">
    <property type="nucleotide sequence ID" value="NZ_JAOVQM010000002.1"/>
</dbReference>
<feature type="repeat" description="ANK" evidence="3">
    <location>
        <begin position="74"/>
        <end position="106"/>
    </location>
</feature>
<accession>A0ABT2Y4X5</accession>
<dbReference type="Proteomes" id="UP001177160">
    <property type="component" value="Unassembled WGS sequence"/>
</dbReference>
<feature type="repeat" description="ANK" evidence="3">
    <location>
        <begin position="108"/>
        <end position="143"/>
    </location>
</feature>
<keyword evidence="4" id="KW-1133">Transmembrane helix</keyword>
<name>A0ABT2Y4X5_9MOLU</name>
<evidence type="ECO:0000256" key="2">
    <source>
        <dbReference type="ARBA" id="ARBA00023043"/>
    </source>
</evidence>
<evidence type="ECO:0000256" key="1">
    <source>
        <dbReference type="ARBA" id="ARBA00022737"/>
    </source>
</evidence>
<keyword evidence="4" id="KW-0472">Membrane</keyword>
<dbReference type="InterPro" id="IPR002110">
    <property type="entry name" value="Ankyrin_rpt"/>
</dbReference>
<evidence type="ECO:0000313" key="6">
    <source>
        <dbReference type="Proteomes" id="UP001177160"/>
    </source>
</evidence>
<comment type="caution">
    <text evidence="5">The sequence shown here is derived from an EMBL/GenBank/DDBJ whole genome shotgun (WGS) entry which is preliminary data.</text>
</comment>
<organism evidence="5 6">
    <name type="scientific">Paracholeplasma manati</name>
    <dbReference type="NCBI Taxonomy" id="591373"/>
    <lineage>
        <taxon>Bacteria</taxon>
        <taxon>Bacillati</taxon>
        <taxon>Mycoplasmatota</taxon>
        <taxon>Mollicutes</taxon>
        <taxon>Acholeplasmatales</taxon>
        <taxon>Acholeplasmataceae</taxon>
        <taxon>Paracholeplasma</taxon>
    </lineage>
</organism>
<reference evidence="5" key="1">
    <citation type="submission" date="2022-09" db="EMBL/GenBank/DDBJ databases">
        <title>Novel Mycoplasma species identified in domestic and wild animals.</title>
        <authorList>
            <person name="Volokhov D.V."/>
            <person name="Furtak V.A."/>
            <person name="Zagorodnyaya T.A."/>
        </authorList>
    </citation>
    <scope>NUCLEOTIDE SEQUENCE</scope>
    <source>
        <strain evidence="5">Oakley</strain>
    </source>
</reference>
<dbReference type="PANTHER" id="PTHR24126">
    <property type="entry name" value="ANKYRIN REPEAT, PH AND SEC7 DOMAIN CONTAINING PROTEIN SECG-RELATED"/>
    <property type="match status" value="1"/>
</dbReference>
<keyword evidence="4" id="KW-0812">Transmembrane</keyword>
<feature type="transmembrane region" description="Helical" evidence="4">
    <location>
        <begin position="7"/>
        <end position="28"/>
    </location>
</feature>
<keyword evidence="1" id="KW-0677">Repeat</keyword>
<protein>
    <recommendedName>
        <fullName evidence="7">Ankyrin repeat domain-containing protein</fullName>
    </recommendedName>
</protein>
<gene>
    <name evidence="5" type="ORF">N7548_02965</name>
</gene>
<keyword evidence="6" id="KW-1185">Reference proteome</keyword>
<dbReference type="SUPFAM" id="SSF48403">
    <property type="entry name" value="Ankyrin repeat"/>
    <property type="match status" value="1"/>
</dbReference>
<evidence type="ECO:0000256" key="4">
    <source>
        <dbReference type="SAM" id="Phobius"/>
    </source>
</evidence>
<sequence length="278" mass="31051">MNKILKVVISLILISSVIYLSIIGYRHYDYNQGYAQALIRAIHDFDDEALNKLLENPKNIDSTPSLRILINDSSNANPLEEAAFIGNYNAVVALVEAGANVNFINPTTDFTPLLNALYSNKPDQILIANYLIDHGADVHYSTNSNGSISVLEESINYYGIDMEESYSLFLRLISLGCDPYVRTGLGNIFLKSALEKNKLVMVYLLENEMFDINGVGYKGYSALMLLSLRDIDELTIEMVNILLTYGADKTLVSEEGLTAYDYALKTGNTELIELLRFE</sequence>
<keyword evidence="2 3" id="KW-0040">ANK repeat</keyword>
<evidence type="ECO:0008006" key="7">
    <source>
        <dbReference type="Google" id="ProtNLM"/>
    </source>
</evidence>
<dbReference type="Gene3D" id="1.25.40.20">
    <property type="entry name" value="Ankyrin repeat-containing domain"/>
    <property type="match status" value="2"/>
</dbReference>
<evidence type="ECO:0000256" key="3">
    <source>
        <dbReference type="PROSITE-ProRule" id="PRU00023"/>
    </source>
</evidence>